<evidence type="ECO:0000313" key="3">
    <source>
        <dbReference type="Proteomes" id="UP000009168"/>
    </source>
</evidence>
<protein>
    <submittedName>
        <fullName evidence="2">Uncharacterized protein</fullName>
    </submittedName>
</protein>
<dbReference type="GeneID" id="7841855"/>
<dbReference type="RefSeq" id="XP_001007708.2">
    <property type="nucleotide sequence ID" value="XM_001007708.2"/>
</dbReference>
<dbReference type="KEGG" id="tet:TTHERM_00065700"/>
<reference evidence="3" key="1">
    <citation type="journal article" date="2006" name="PLoS Biol.">
        <title>Macronuclear genome sequence of the ciliate Tetrahymena thermophila, a model eukaryote.</title>
        <authorList>
            <person name="Eisen J.A."/>
            <person name="Coyne R.S."/>
            <person name="Wu M."/>
            <person name="Wu D."/>
            <person name="Thiagarajan M."/>
            <person name="Wortman J.R."/>
            <person name="Badger J.H."/>
            <person name="Ren Q."/>
            <person name="Amedeo P."/>
            <person name="Jones K.M."/>
            <person name="Tallon L.J."/>
            <person name="Delcher A.L."/>
            <person name="Salzberg S.L."/>
            <person name="Silva J.C."/>
            <person name="Haas B.J."/>
            <person name="Majoros W.H."/>
            <person name="Farzad M."/>
            <person name="Carlton J.M."/>
            <person name="Smith R.K. Jr."/>
            <person name="Garg J."/>
            <person name="Pearlman R.E."/>
            <person name="Karrer K.M."/>
            <person name="Sun L."/>
            <person name="Manning G."/>
            <person name="Elde N.C."/>
            <person name="Turkewitz A.P."/>
            <person name="Asai D.J."/>
            <person name="Wilkes D.E."/>
            <person name="Wang Y."/>
            <person name="Cai H."/>
            <person name="Collins K."/>
            <person name="Stewart B.A."/>
            <person name="Lee S.R."/>
            <person name="Wilamowska K."/>
            <person name="Weinberg Z."/>
            <person name="Ruzzo W.L."/>
            <person name="Wloga D."/>
            <person name="Gaertig J."/>
            <person name="Frankel J."/>
            <person name="Tsao C.-C."/>
            <person name="Gorovsky M.A."/>
            <person name="Keeling P.J."/>
            <person name="Waller R.F."/>
            <person name="Patron N.J."/>
            <person name="Cherry J.M."/>
            <person name="Stover N.A."/>
            <person name="Krieger C.J."/>
            <person name="del Toro C."/>
            <person name="Ryder H.F."/>
            <person name="Williamson S.C."/>
            <person name="Barbeau R.A."/>
            <person name="Hamilton E.P."/>
            <person name="Orias E."/>
        </authorList>
    </citation>
    <scope>NUCLEOTIDE SEQUENCE [LARGE SCALE GENOMIC DNA]</scope>
    <source>
        <strain evidence="3">SB210</strain>
    </source>
</reference>
<dbReference type="InParanoid" id="I7MDF0"/>
<name>I7MDF0_TETTS</name>
<feature type="compositionally biased region" description="Low complexity" evidence="1">
    <location>
        <begin position="396"/>
        <end position="407"/>
    </location>
</feature>
<feature type="region of interest" description="Disordered" evidence="1">
    <location>
        <begin position="375"/>
        <end position="415"/>
    </location>
</feature>
<accession>I7MDF0</accession>
<sequence length="415" mass="48733">MNHTPIVGIDLDKWAIPYEIKLQPCLLENHYGICAQIGLVNDNNMYILVDKKQRFQLSTVSKQFYQLILAELIPQDKISQISLSTLIPCFPFIFEKFKQNININKEDQMMDSEFSTILFKPKSYDQLIKLQNEAYDYQTLFNFQYFQIFLVKGDILYVNNQHIEIIQIKVKEIVQFLDESQKIEQLYYFQKQMELNKTQFSKNFIENQILNELSENNNYYYYGNIESSQNSQEAFKEVHICKQLEFQYSYETGALLSPQLIQKISTNEEKILNEALSQENIIDSQRNFNLPQSNNQLKKKLIMEKNNQSHTFNQVIYSARVPLNSIVKYPQVQKVELLSESNIVDTVKNKQFGLNSIHKLVKPFDANNQIISSKSEKQTNFISQNQQKQETKMATSIRSSQSSQISSKQNYQLKK</sequence>
<feature type="compositionally biased region" description="Polar residues" evidence="1">
    <location>
        <begin position="375"/>
        <end position="394"/>
    </location>
</feature>
<keyword evidence="3" id="KW-1185">Reference proteome</keyword>
<dbReference type="EMBL" id="GG662853">
    <property type="protein sequence ID" value="EAR87463.2"/>
    <property type="molecule type" value="Genomic_DNA"/>
</dbReference>
<evidence type="ECO:0000256" key="1">
    <source>
        <dbReference type="SAM" id="MobiDB-lite"/>
    </source>
</evidence>
<gene>
    <name evidence="2" type="ORF">TTHERM_00065700</name>
</gene>
<organism evidence="2 3">
    <name type="scientific">Tetrahymena thermophila (strain SB210)</name>
    <dbReference type="NCBI Taxonomy" id="312017"/>
    <lineage>
        <taxon>Eukaryota</taxon>
        <taxon>Sar</taxon>
        <taxon>Alveolata</taxon>
        <taxon>Ciliophora</taxon>
        <taxon>Intramacronucleata</taxon>
        <taxon>Oligohymenophorea</taxon>
        <taxon>Hymenostomatida</taxon>
        <taxon>Tetrahymenina</taxon>
        <taxon>Tetrahymenidae</taxon>
        <taxon>Tetrahymena</taxon>
    </lineage>
</organism>
<evidence type="ECO:0000313" key="2">
    <source>
        <dbReference type="EMBL" id="EAR87463.2"/>
    </source>
</evidence>
<dbReference type="AlphaFoldDB" id="I7MDF0"/>
<proteinExistence type="predicted"/>
<dbReference type="Proteomes" id="UP000009168">
    <property type="component" value="Unassembled WGS sequence"/>
</dbReference>